<gene>
    <name evidence="4" type="primary">dprA</name>
    <name evidence="4" type="ordered locus">CCNA_02529</name>
</gene>
<dbReference type="SMR" id="A0A0H3C9B5"/>
<evidence type="ECO:0000313" key="5">
    <source>
        <dbReference type="Proteomes" id="UP000001364"/>
    </source>
</evidence>
<dbReference type="Pfam" id="PF02481">
    <property type="entry name" value="DNA_processg_A"/>
    <property type="match status" value="1"/>
</dbReference>
<dbReference type="InterPro" id="IPR057666">
    <property type="entry name" value="DrpA_SLOG"/>
</dbReference>
<dbReference type="InterPro" id="IPR036388">
    <property type="entry name" value="WH-like_DNA-bd_sf"/>
</dbReference>
<dbReference type="InterPro" id="IPR003488">
    <property type="entry name" value="DprA"/>
</dbReference>
<evidence type="ECO:0000256" key="1">
    <source>
        <dbReference type="ARBA" id="ARBA00006525"/>
    </source>
</evidence>
<dbReference type="PANTHER" id="PTHR43022">
    <property type="entry name" value="PROTEIN SMF"/>
    <property type="match status" value="1"/>
</dbReference>
<comment type="similarity">
    <text evidence="1">Belongs to the DprA/Smf family.</text>
</comment>
<evidence type="ECO:0000259" key="3">
    <source>
        <dbReference type="Pfam" id="PF17782"/>
    </source>
</evidence>
<dbReference type="SUPFAM" id="SSF102405">
    <property type="entry name" value="MCP/YpsA-like"/>
    <property type="match status" value="1"/>
</dbReference>
<accession>A0A0H3C9B5</accession>
<evidence type="ECO:0000259" key="2">
    <source>
        <dbReference type="Pfam" id="PF02481"/>
    </source>
</evidence>
<proteinExistence type="inferred from homology"/>
<reference evidence="4 5" key="1">
    <citation type="journal article" date="2010" name="J. Bacteriol.">
        <title>The genetic basis of laboratory adaptation in Caulobacter crescentus.</title>
        <authorList>
            <person name="Marks M.E."/>
            <person name="Castro-Rojas C.M."/>
            <person name="Teiling C."/>
            <person name="Du L."/>
            <person name="Kapatral V."/>
            <person name="Walunas T.L."/>
            <person name="Crosson S."/>
        </authorList>
    </citation>
    <scope>NUCLEOTIDE SEQUENCE [LARGE SCALE GENOMIC DNA]</scope>
    <source>
        <strain evidence="5">NA1000 / CB15N</strain>
    </source>
</reference>
<dbReference type="Pfam" id="PF17782">
    <property type="entry name" value="WHD_DprA"/>
    <property type="match status" value="1"/>
</dbReference>
<dbReference type="PhylomeDB" id="A0A0H3C9B5"/>
<dbReference type="RefSeq" id="YP_002517902.1">
    <property type="nucleotide sequence ID" value="NC_011916.1"/>
</dbReference>
<dbReference type="RefSeq" id="WP_010920305.1">
    <property type="nucleotide sequence ID" value="NC_011916.1"/>
</dbReference>
<dbReference type="PANTHER" id="PTHR43022:SF1">
    <property type="entry name" value="PROTEIN SMF"/>
    <property type="match status" value="1"/>
</dbReference>
<protein>
    <submittedName>
        <fullName evidence="4">DNA recombination-mediator protein A, SMF family</fullName>
    </submittedName>
</protein>
<sequence>MTPGRLSDIQRFAWLRLARTETVGPVAFDHLLTRYGTPERALSALPDLSRKGGRAVPLSLPPREAIEQELEAGEKLGARLICGGEPDFPPRLAALDPPPPVLWALGRAELLSQPSLAIVGARIASAAGQRFARQLATDLGTAGHVIVSGMARGIDGAAHEGSLATGAVAVLGGGVGDIYPPEHDKLHARLAAEGCVVSESAPDRRAQAKDFPRRNRIISGLSLGVIVVEAELKSGSLITARLAAEQGRDVFAVPGSPLDPRSKGTNDLIRQGAILCEGAEDVLRSLSGQTHLREQDRAYEALPDMDIDHDALRERVAALLSPTPVSRNDLVRAAAAPASAVMAALVELSLARRAELLDGGMVAGV</sequence>
<feature type="domain" description="Smf/DprA SLOG" evidence="2">
    <location>
        <begin position="80"/>
        <end position="286"/>
    </location>
</feature>
<evidence type="ECO:0000313" key="4">
    <source>
        <dbReference type="EMBL" id="ACL95994.1"/>
    </source>
</evidence>
<dbReference type="KEGG" id="ccs:CCNA_02529"/>
<dbReference type="GO" id="GO:0009294">
    <property type="term" value="P:DNA-mediated transformation"/>
    <property type="evidence" value="ECO:0007669"/>
    <property type="project" value="InterPro"/>
</dbReference>
<organism evidence="4 5">
    <name type="scientific">Caulobacter vibrioides (strain NA1000 / CB15N)</name>
    <name type="common">Caulobacter crescentus</name>
    <dbReference type="NCBI Taxonomy" id="565050"/>
    <lineage>
        <taxon>Bacteria</taxon>
        <taxon>Pseudomonadati</taxon>
        <taxon>Pseudomonadota</taxon>
        <taxon>Alphaproteobacteria</taxon>
        <taxon>Caulobacterales</taxon>
        <taxon>Caulobacteraceae</taxon>
        <taxon>Caulobacter</taxon>
    </lineage>
</organism>
<dbReference type="Pfam" id="PF21102">
    <property type="entry name" value="DprA_N"/>
    <property type="match status" value="1"/>
</dbReference>
<keyword evidence="5" id="KW-1185">Reference proteome</keyword>
<dbReference type="Gene3D" id="1.10.10.10">
    <property type="entry name" value="Winged helix-like DNA-binding domain superfamily/Winged helix DNA-binding domain"/>
    <property type="match status" value="1"/>
</dbReference>
<dbReference type="HOGENOM" id="CLU_029601_1_1_5"/>
<dbReference type="Proteomes" id="UP000001364">
    <property type="component" value="Chromosome"/>
</dbReference>
<dbReference type="InterPro" id="IPR041614">
    <property type="entry name" value="DprA_WH"/>
</dbReference>
<name>A0A0H3C9B5_CAUVN</name>
<dbReference type="AlphaFoldDB" id="A0A0H3C9B5"/>
<feature type="domain" description="DprA winged helix" evidence="3">
    <location>
        <begin position="308"/>
        <end position="360"/>
    </location>
</feature>
<dbReference type="EMBL" id="CP001340">
    <property type="protein sequence ID" value="ACL95994.1"/>
    <property type="molecule type" value="Genomic_DNA"/>
</dbReference>
<dbReference type="Gene3D" id="3.40.50.450">
    <property type="match status" value="1"/>
</dbReference>
<dbReference type="GeneID" id="7330682"/>
<dbReference type="NCBIfam" id="TIGR00732">
    <property type="entry name" value="dprA"/>
    <property type="match status" value="1"/>
</dbReference>
<dbReference type="PATRIC" id="fig|565050.3.peg.2482"/>
<dbReference type="OrthoDB" id="9785707at2"/>